<feature type="chain" id="PRO_5002148068" evidence="1">
    <location>
        <begin position="19"/>
        <end position="157"/>
    </location>
</feature>
<proteinExistence type="predicted"/>
<dbReference type="Proteomes" id="UP000031575">
    <property type="component" value="Unassembled WGS sequence"/>
</dbReference>
<name>A0A0C2EMG1_9PEZI</name>
<dbReference type="AlphaFoldDB" id="A0A0C2EMG1"/>
<comment type="caution">
    <text evidence="2">The sequence shown here is derived from an EMBL/GenBank/DDBJ whole genome shotgun (WGS) entry which is preliminary data.</text>
</comment>
<protein>
    <submittedName>
        <fullName evidence="2">Uncharacterized protein</fullName>
    </submittedName>
</protein>
<accession>A0A0C2EMG1</accession>
<gene>
    <name evidence="2" type="ORF">SPBR_05365</name>
</gene>
<reference evidence="2 3" key="1">
    <citation type="journal article" date="2014" name="BMC Genomics">
        <title>Comparative genomics of the major fungal agents of human and animal Sporotrichosis: Sporothrix schenckii and Sporothrix brasiliensis.</title>
        <authorList>
            <person name="Teixeira M.M."/>
            <person name="de Almeida L.G."/>
            <person name="Kubitschek-Barreira P."/>
            <person name="Alves F.L."/>
            <person name="Kioshima E.S."/>
            <person name="Abadio A.K."/>
            <person name="Fernandes L."/>
            <person name="Derengowski L.S."/>
            <person name="Ferreira K.S."/>
            <person name="Souza R.C."/>
            <person name="Ruiz J.C."/>
            <person name="de Andrade N.C."/>
            <person name="Paes H.C."/>
            <person name="Nicola A.M."/>
            <person name="Albuquerque P."/>
            <person name="Gerber A.L."/>
            <person name="Martins V.P."/>
            <person name="Peconick L.D."/>
            <person name="Neto A.V."/>
            <person name="Chaucanez C.B."/>
            <person name="Silva P.A."/>
            <person name="Cunha O.L."/>
            <person name="de Oliveira F.F."/>
            <person name="dos Santos T.C."/>
            <person name="Barros A.L."/>
            <person name="Soares M.A."/>
            <person name="de Oliveira L.M."/>
            <person name="Marini M.M."/>
            <person name="Villalobos-Duno H."/>
            <person name="Cunha M.M."/>
            <person name="de Hoog S."/>
            <person name="da Silveira J.F."/>
            <person name="Henrissat B."/>
            <person name="Nino-Vega G.A."/>
            <person name="Cisalpino P.S."/>
            <person name="Mora-Montes H.M."/>
            <person name="Almeida S.R."/>
            <person name="Stajich J.E."/>
            <person name="Lopes-Bezerra L.M."/>
            <person name="Vasconcelos A.T."/>
            <person name="Felipe M.S."/>
        </authorList>
    </citation>
    <scope>NUCLEOTIDE SEQUENCE [LARGE SCALE GENOMIC DNA]</scope>
    <source>
        <strain evidence="2 3">5110</strain>
    </source>
</reference>
<keyword evidence="3" id="KW-1185">Reference proteome</keyword>
<dbReference type="GeneID" id="63678563"/>
<sequence>MLVKSLVAVAALAVGINAAALPASPAAAGKTFKFQIVDPKKGKWFLADATGAGTQDQTKALDCQLAGTANDVLTCGGKAFDKYPNFGDMFQMEASQPVASGSTGWSIDSDNKVHWNAKPKINFDIGIGSETNLWAETCPDAHGHWTGERGYAVAVWV</sequence>
<dbReference type="EMBL" id="AWTV01000010">
    <property type="protein sequence ID" value="KIH87274.1"/>
    <property type="molecule type" value="Genomic_DNA"/>
</dbReference>
<dbReference type="VEuPathDB" id="FungiDB:SPBR_05365"/>
<feature type="signal peptide" evidence="1">
    <location>
        <begin position="1"/>
        <end position="18"/>
    </location>
</feature>
<organism evidence="2 3">
    <name type="scientific">Sporothrix brasiliensis 5110</name>
    <dbReference type="NCBI Taxonomy" id="1398154"/>
    <lineage>
        <taxon>Eukaryota</taxon>
        <taxon>Fungi</taxon>
        <taxon>Dikarya</taxon>
        <taxon>Ascomycota</taxon>
        <taxon>Pezizomycotina</taxon>
        <taxon>Sordariomycetes</taxon>
        <taxon>Sordariomycetidae</taxon>
        <taxon>Ophiostomatales</taxon>
        <taxon>Ophiostomataceae</taxon>
        <taxon>Sporothrix</taxon>
    </lineage>
</organism>
<dbReference type="OrthoDB" id="5182223at2759"/>
<dbReference type="HOGENOM" id="CLU_1750876_0_0_1"/>
<evidence type="ECO:0000256" key="1">
    <source>
        <dbReference type="SAM" id="SignalP"/>
    </source>
</evidence>
<dbReference type="RefSeq" id="XP_040615284.1">
    <property type="nucleotide sequence ID" value="XM_040763642.1"/>
</dbReference>
<evidence type="ECO:0000313" key="2">
    <source>
        <dbReference type="EMBL" id="KIH87274.1"/>
    </source>
</evidence>
<evidence type="ECO:0000313" key="3">
    <source>
        <dbReference type="Proteomes" id="UP000031575"/>
    </source>
</evidence>
<keyword evidence="1" id="KW-0732">Signal</keyword>